<dbReference type="PANTHER" id="PTHR31218">
    <property type="entry name" value="WAT1-RELATED PROTEIN"/>
    <property type="match status" value="1"/>
</dbReference>
<sequence>MALKTWKPFLTVISLQFGYAGLSIIAKFALDRGMSPHVLAAYRHIVATIFIAPFAFFLDRKVRPKMTLPIFLKIALLGLLEPTIDQNLYYTGMKYTSATFTAAMTNVLPAFAFLMAWIFRLEKVNIKKIHSQAKILGTVVTVGGAMLMTVVKGPLIPLPWANPNNSHQDSSNPGVTPDLTKGALLIAIGCICWAGFVNLQAITLKSYPVELSLTAYICLMGSIESTIVALFIERGNPSAWAIQLDSKLLAAVYGVIICSGVGYYVQGVIMKTRGPVFVTAFNPLSMVIVAILGSIILAEVMYLGRILGAVVIVLGLYSVLWGKSKDEPSNSFSDMDIELPRSAPQVVTISLKANAEVDTKDASVVISRANTSESV</sequence>
<accession>A0A8X7VDJ9</accession>
<feature type="domain" description="EamA" evidence="7">
    <location>
        <begin position="10"/>
        <end position="149"/>
    </location>
</feature>
<dbReference type="Pfam" id="PF00892">
    <property type="entry name" value="EamA"/>
    <property type="match status" value="2"/>
</dbReference>
<reference evidence="8 9" key="1">
    <citation type="submission" date="2020-02" db="EMBL/GenBank/DDBJ databases">
        <authorList>
            <person name="Ma Q."/>
            <person name="Huang Y."/>
            <person name="Song X."/>
            <person name="Pei D."/>
        </authorList>
    </citation>
    <scope>NUCLEOTIDE SEQUENCE [LARGE SCALE GENOMIC DNA]</scope>
    <source>
        <strain evidence="8">Sxm20200214</strain>
        <tissue evidence="8">Leaf</tissue>
    </source>
</reference>
<feature type="transmembrane region" description="Helical" evidence="6">
    <location>
        <begin position="133"/>
        <end position="151"/>
    </location>
</feature>
<feature type="transmembrane region" description="Helical" evidence="6">
    <location>
        <begin position="70"/>
        <end position="90"/>
    </location>
</feature>
<comment type="caution">
    <text evidence="8">The sequence shown here is derived from an EMBL/GenBank/DDBJ whole genome shotgun (WGS) entry which is preliminary data.</text>
</comment>
<evidence type="ECO:0000313" key="8">
    <source>
        <dbReference type="EMBL" id="KAG2309344.1"/>
    </source>
</evidence>
<dbReference type="EMBL" id="JAAMPC010000006">
    <property type="protein sequence ID" value="KAG2309344.1"/>
    <property type="molecule type" value="Genomic_DNA"/>
</dbReference>
<feature type="transmembrane region" description="Helical" evidence="6">
    <location>
        <begin position="9"/>
        <end position="29"/>
    </location>
</feature>
<organism evidence="8 9">
    <name type="scientific">Brassica carinata</name>
    <name type="common">Ethiopian mustard</name>
    <name type="synonym">Abyssinian cabbage</name>
    <dbReference type="NCBI Taxonomy" id="52824"/>
    <lineage>
        <taxon>Eukaryota</taxon>
        <taxon>Viridiplantae</taxon>
        <taxon>Streptophyta</taxon>
        <taxon>Embryophyta</taxon>
        <taxon>Tracheophyta</taxon>
        <taxon>Spermatophyta</taxon>
        <taxon>Magnoliopsida</taxon>
        <taxon>eudicotyledons</taxon>
        <taxon>Gunneridae</taxon>
        <taxon>Pentapetalae</taxon>
        <taxon>rosids</taxon>
        <taxon>malvids</taxon>
        <taxon>Brassicales</taxon>
        <taxon>Brassicaceae</taxon>
        <taxon>Brassiceae</taxon>
        <taxon>Brassica</taxon>
    </lineage>
</organism>
<feature type="transmembrane region" description="Helical" evidence="6">
    <location>
        <begin position="41"/>
        <end position="58"/>
    </location>
</feature>
<dbReference type="GO" id="GO:0022857">
    <property type="term" value="F:transmembrane transporter activity"/>
    <property type="evidence" value="ECO:0007669"/>
    <property type="project" value="InterPro"/>
</dbReference>
<feature type="transmembrane region" description="Helical" evidence="6">
    <location>
        <begin position="248"/>
        <end position="265"/>
    </location>
</feature>
<dbReference type="InterPro" id="IPR037185">
    <property type="entry name" value="EmrE-like"/>
</dbReference>
<evidence type="ECO:0000259" key="7">
    <source>
        <dbReference type="Pfam" id="PF00892"/>
    </source>
</evidence>
<feature type="domain" description="EamA" evidence="7">
    <location>
        <begin position="181"/>
        <end position="320"/>
    </location>
</feature>
<dbReference type="GO" id="GO:0016020">
    <property type="term" value="C:membrane"/>
    <property type="evidence" value="ECO:0007669"/>
    <property type="project" value="UniProtKB-SubCell"/>
</dbReference>
<dbReference type="AlphaFoldDB" id="A0A8X7VDJ9"/>
<dbReference type="OrthoDB" id="1728340at2759"/>
<feature type="transmembrane region" description="Helical" evidence="6">
    <location>
        <begin position="102"/>
        <end position="121"/>
    </location>
</feature>
<keyword evidence="9" id="KW-1185">Reference proteome</keyword>
<evidence type="ECO:0000313" key="9">
    <source>
        <dbReference type="Proteomes" id="UP000886595"/>
    </source>
</evidence>
<feature type="transmembrane region" description="Helical" evidence="6">
    <location>
        <begin position="277"/>
        <end position="296"/>
    </location>
</feature>
<keyword evidence="5 6" id="KW-0472">Membrane</keyword>
<evidence type="ECO:0000256" key="4">
    <source>
        <dbReference type="ARBA" id="ARBA00022989"/>
    </source>
</evidence>
<protein>
    <recommendedName>
        <fullName evidence="6">WAT1-related protein</fullName>
    </recommendedName>
</protein>
<feature type="transmembrane region" description="Helical" evidence="6">
    <location>
        <begin position="213"/>
        <end position="232"/>
    </location>
</feature>
<dbReference type="InterPro" id="IPR000620">
    <property type="entry name" value="EamA_dom"/>
</dbReference>
<comment type="subcellular location">
    <subcellularLocation>
        <location evidence="1 6">Membrane</location>
        <topology evidence="1 6">Multi-pass membrane protein</topology>
    </subcellularLocation>
</comment>
<evidence type="ECO:0000256" key="2">
    <source>
        <dbReference type="ARBA" id="ARBA00007635"/>
    </source>
</evidence>
<keyword evidence="4 6" id="KW-1133">Transmembrane helix</keyword>
<keyword evidence="3 6" id="KW-0812">Transmembrane</keyword>
<dbReference type="InterPro" id="IPR030184">
    <property type="entry name" value="WAT1-related"/>
</dbReference>
<evidence type="ECO:0000256" key="3">
    <source>
        <dbReference type="ARBA" id="ARBA00022692"/>
    </source>
</evidence>
<dbReference type="SUPFAM" id="SSF103481">
    <property type="entry name" value="Multidrug resistance efflux transporter EmrE"/>
    <property type="match status" value="2"/>
</dbReference>
<gene>
    <name evidence="8" type="ORF">Bca52824_029092</name>
</gene>
<evidence type="ECO:0000256" key="1">
    <source>
        <dbReference type="ARBA" id="ARBA00004141"/>
    </source>
</evidence>
<evidence type="ECO:0000256" key="5">
    <source>
        <dbReference type="ARBA" id="ARBA00023136"/>
    </source>
</evidence>
<feature type="transmembrane region" description="Helical" evidence="6">
    <location>
        <begin position="302"/>
        <end position="322"/>
    </location>
</feature>
<name>A0A8X7VDJ9_BRACI</name>
<comment type="similarity">
    <text evidence="2 6">Belongs to the drug/metabolite transporter (DMT) superfamily. Plant drug/metabolite exporter (P-DME) (TC 2.A.7.4) family.</text>
</comment>
<proteinExistence type="inferred from homology"/>
<evidence type="ECO:0000256" key="6">
    <source>
        <dbReference type="RuleBase" id="RU363077"/>
    </source>
</evidence>
<feature type="transmembrane region" description="Helical" evidence="6">
    <location>
        <begin position="182"/>
        <end position="201"/>
    </location>
</feature>
<dbReference type="Proteomes" id="UP000886595">
    <property type="component" value="Unassembled WGS sequence"/>
</dbReference>